<gene>
    <name evidence="3" type="primary">LOC108569073</name>
</gene>
<organism evidence="2 3">
    <name type="scientific">Nicrophorus vespilloides</name>
    <name type="common">Boreal carrion beetle</name>
    <dbReference type="NCBI Taxonomy" id="110193"/>
    <lineage>
        <taxon>Eukaryota</taxon>
        <taxon>Metazoa</taxon>
        <taxon>Ecdysozoa</taxon>
        <taxon>Arthropoda</taxon>
        <taxon>Hexapoda</taxon>
        <taxon>Insecta</taxon>
        <taxon>Pterygota</taxon>
        <taxon>Neoptera</taxon>
        <taxon>Endopterygota</taxon>
        <taxon>Coleoptera</taxon>
        <taxon>Polyphaga</taxon>
        <taxon>Staphyliniformia</taxon>
        <taxon>Silphidae</taxon>
        <taxon>Nicrophorinae</taxon>
        <taxon>Nicrophorus</taxon>
    </lineage>
</organism>
<feature type="region of interest" description="Disordered" evidence="1">
    <location>
        <begin position="175"/>
        <end position="269"/>
    </location>
</feature>
<proteinExistence type="predicted"/>
<evidence type="ECO:0000256" key="1">
    <source>
        <dbReference type="SAM" id="MobiDB-lite"/>
    </source>
</evidence>
<feature type="compositionally biased region" description="Basic and acidic residues" evidence="1">
    <location>
        <begin position="240"/>
        <end position="256"/>
    </location>
</feature>
<reference evidence="3" key="1">
    <citation type="submission" date="2025-08" db="UniProtKB">
        <authorList>
            <consortium name="RefSeq"/>
        </authorList>
    </citation>
    <scope>IDENTIFICATION</scope>
    <source>
        <tissue evidence="3">Whole Larva</tissue>
    </source>
</reference>
<dbReference type="RefSeq" id="XP_017785954.1">
    <property type="nucleotide sequence ID" value="XM_017930465.1"/>
</dbReference>
<feature type="compositionally biased region" description="Basic and acidic residues" evidence="1">
    <location>
        <begin position="185"/>
        <end position="230"/>
    </location>
</feature>
<evidence type="ECO:0000313" key="3">
    <source>
        <dbReference type="RefSeq" id="XP_017785954.1"/>
    </source>
</evidence>
<accession>A0ABM1NGK4</accession>
<sequence length="315" mass="37476">MSEQKMLKRIGERMAPCRTPALIMKGVEEALSILIDMDLLRRKLCRNLAQFIANIRWSNNNSQILKMYIHKEVRSIQGRIEEYVDGENRNYLQDVAMVRQLQMLNNIVLNQNGKIVAETVKFVDELCEKTYGIIQKTAFEVLRELVFKKEGFNNIRERIKRQHEEKMRETLNIMKQKQKQSDVQMKTKQEKSETEKELDTKKVQKEKEVKKHSDVQINTKEDKSEREKQLDIQIANMRKVQKEREEKARAAKNEEKKRKRKRIEEEDILTEEEARQIEEMLSQTEEKVISKRKKSKKAKELADLALQIEQNLFNT</sequence>
<dbReference type="GeneID" id="108569073"/>
<evidence type="ECO:0000313" key="2">
    <source>
        <dbReference type="Proteomes" id="UP000695000"/>
    </source>
</evidence>
<keyword evidence="2" id="KW-1185">Reference proteome</keyword>
<protein>
    <submittedName>
        <fullName evidence="3">Vicilin-like seed storage protein At2g18540</fullName>
    </submittedName>
</protein>
<name>A0ABM1NGK4_NICVS</name>
<dbReference type="Proteomes" id="UP000695000">
    <property type="component" value="Unplaced"/>
</dbReference>